<evidence type="ECO:0000259" key="1">
    <source>
        <dbReference type="Pfam" id="PF13649"/>
    </source>
</evidence>
<dbReference type="STRING" id="1577474.GA0111570_101227"/>
<organism evidence="2 3">
    <name type="scientific">Raineyella antarctica</name>
    <dbReference type="NCBI Taxonomy" id="1577474"/>
    <lineage>
        <taxon>Bacteria</taxon>
        <taxon>Bacillati</taxon>
        <taxon>Actinomycetota</taxon>
        <taxon>Actinomycetes</taxon>
        <taxon>Propionibacteriales</taxon>
        <taxon>Propionibacteriaceae</taxon>
        <taxon>Raineyella</taxon>
    </lineage>
</organism>
<sequence>MNEPTPALEPDGQRGDEPWETSWSERRHYDLVAAMLPNEFYGDVFDPACGTGELSAMIAARSEYMLATDLREEAVRQTLVRLAGFNADVFVMDLRDDWPERRFDLIVLHELLPFLDPDDVGGIVRRAVAYLVPDGHLVIGHGRRSASGGANGDEISVRARSTPGTRLLASYQDPDYVIDVLGRDGPPEPDEDEFPLEY</sequence>
<dbReference type="GO" id="GO:0032259">
    <property type="term" value="P:methylation"/>
    <property type="evidence" value="ECO:0007669"/>
    <property type="project" value="UniProtKB-KW"/>
</dbReference>
<evidence type="ECO:0000313" key="3">
    <source>
        <dbReference type="Proteomes" id="UP000199086"/>
    </source>
</evidence>
<dbReference type="CDD" id="cd02440">
    <property type="entry name" value="AdoMet_MTases"/>
    <property type="match status" value="1"/>
</dbReference>
<accession>A0A1G6GDA9</accession>
<name>A0A1G6GDA9_9ACTN</name>
<evidence type="ECO:0000313" key="2">
    <source>
        <dbReference type="EMBL" id="SDB79954.1"/>
    </source>
</evidence>
<dbReference type="Gene3D" id="3.40.50.150">
    <property type="entry name" value="Vaccinia Virus protein VP39"/>
    <property type="match status" value="1"/>
</dbReference>
<dbReference type="RefSeq" id="WP_092605513.1">
    <property type="nucleotide sequence ID" value="NZ_FMYF01000001.1"/>
</dbReference>
<proteinExistence type="predicted"/>
<keyword evidence="2" id="KW-0489">Methyltransferase</keyword>
<dbReference type="EMBL" id="FMYF01000001">
    <property type="protein sequence ID" value="SDB79954.1"/>
    <property type="molecule type" value="Genomic_DNA"/>
</dbReference>
<dbReference type="InterPro" id="IPR041698">
    <property type="entry name" value="Methyltransf_25"/>
</dbReference>
<keyword evidence="3" id="KW-1185">Reference proteome</keyword>
<dbReference type="SUPFAM" id="SSF53335">
    <property type="entry name" value="S-adenosyl-L-methionine-dependent methyltransferases"/>
    <property type="match status" value="1"/>
</dbReference>
<dbReference type="GO" id="GO:0008168">
    <property type="term" value="F:methyltransferase activity"/>
    <property type="evidence" value="ECO:0007669"/>
    <property type="project" value="UniProtKB-KW"/>
</dbReference>
<dbReference type="Proteomes" id="UP000199086">
    <property type="component" value="Unassembled WGS sequence"/>
</dbReference>
<reference evidence="2 3" key="1">
    <citation type="submission" date="2016-06" db="EMBL/GenBank/DDBJ databases">
        <authorList>
            <person name="Olsen C.W."/>
            <person name="Carey S."/>
            <person name="Hinshaw L."/>
            <person name="Karasin A.I."/>
        </authorList>
    </citation>
    <scope>NUCLEOTIDE SEQUENCE [LARGE SCALE GENOMIC DNA]</scope>
    <source>
        <strain evidence="2 3">LZ-22</strain>
    </source>
</reference>
<dbReference type="Pfam" id="PF13649">
    <property type="entry name" value="Methyltransf_25"/>
    <property type="match status" value="1"/>
</dbReference>
<keyword evidence="2" id="KW-0808">Transferase</keyword>
<dbReference type="InterPro" id="IPR029063">
    <property type="entry name" value="SAM-dependent_MTases_sf"/>
</dbReference>
<protein>
    <submittedName>
        <fullName evidence="2">Methyltransferase domain-containing protein</fullName>
    </submittedName>
</protein>
<dbReference type="AlphaFoldDB" id="A0A1G6GDA9"/>
<gene>
    <name evidence="2" type="ORF">GA0111570_101227</name>
</gene>
<dbReference type="OrthoDB" id="116799at2"/>
<feature type="domain" description="Methyltransferase" evidence="1">
    <location>
        <begin position="44"/>
        <end position="135"/>
    </location>
</feature>